<feature type="binding site" evidence="16">
    <location>
        <position position="439"/>
    </location>
    <ligand>
        <name>thiamine diphosphate</name>
        <dbReference type="ChEBI" id="CHEBI:58937"/>
    </ligand>
</feature>
<dbReference type="PROSITE" id="PS00802">
    <property type="entry name" value="TRANSKETOLASE_2"/>
    <property type="match status" value="1"/>
</dbReference>
<feature type="binding site" evidence="15">
    <location>
        <position position="475"/>
    </location>
    <ligand>
        <name>substrate</name>
    </ligand>
</feature>
<keyword evidence="9" id="KW-0106">Calcium</keyword>
<comment type="similarity">
    <text evidence="4">Belongs to the transketolase family.</text>
</comment>
<evidence type="ECO:0000256" key="5">
    <source>
        <dbReference type="ARBA" id="ARBA00011738"/>
    </source>
</evidence>
<gene>
    <name evidence="20" type="ORF">HNR37_000026</name>
</gene>
<dbReference type="FunFam" id="3.40.50.970:FF:000045">
    <property type="entry name" value="Transketolase"/>
    <property type="match status" value="1"/>
</dbReference>
<dbReference type="PANTHER" id="PTHR43522:SF10">
    <property type="entry name" value="TRANSKETOLASE"/>
    <property type="match status" value="1"/>
</dbReference>
<dbReference type="SUPFAM" id="SSF52518">
    <property type="entry name" value="Thiamin diphosphate-binding fold (THDP-binding)"/>
    <property type="match status" value="2"/>
</dbReference>
<feature type="binding site" evidence="16">
    <location>
        <position position="269"/>
    </location>
    <ligand>
        <name>thiamine diphosphate</name>
        <dbReference type="ChEBI" id="CHEBI:58937"/>
    </ligand>
</feature>
<feature type="binding site" evidence="16">
    <location>
        <begin position="126"/>
        <end position="128"/>
    </location>
    <ligand>
        <name>thiamine diphosphate</name>
        <dbReference type="ChEBI" id="CHEBI:58937"/>
    </ligand>
</feature>
<dbReference type="NCBIfam" id="TIGR00232">
    <property type="entry name" value="tktlase_bact"/>
    <property type="match status" value="1"/>
</dbReference>
<evidence type="ECO:0000256" key="12">
    <source>
        <dbReference type="ARBA" id="ARBA00049473"/>
    </source>
</evidence>
<dbReference type="Pfam" id="PF22613">
    <property type="entry name" value="Transketolase_C_1"/>
    <property type="match status" value="1"/>
</dbReference>
<dbReference type="Pfam" id="PF02779">
    <property type="entry name" value="Transket_pyr"/>
    <property type="match status" value="1"/>
</dbReference>
<dbReference type="CDD" id="cd02012">
    <property type="entry name" value="TPP_TK"/>
    <property type="match status" value="1"/>
</dbReference>
<keyword evidence="8 17" id="KW-0479">Metal-binding</keyword>
<dbReference type="RefSeq" id="WP_221270330.1">
    <property type="nucleotide sequence ID" value="NZ_JACHID010000001.1"/>
</dbReference>
<evidence type="ECO:0000256" key="6">
    <source>
        <dbReference type="ARBA" id="ARBA00013152"/>
    </source>
</evidence>
<dbReference type="InterPro" id="IPR005478">
    <property type="entry name" value="Transketolase_bac-like"/>
</dbReference>
<dbReference type="InterPro" id="IPR029061">
    <property type="entry name" value="THDP-binding"/>
</dbReference>
<dbReference type="Proteomes" id="UP000528322">
    <property type="component" value="Unassembled WGS sequence"/>
</dbReference>
<protein>
    <recommendedName>
        <fullName evidence="6 13">Transketolase</fullName>
        <ecNumber evidence="6 13">2.2.1.1</ecNumber>
    </recommendedName>
</protein>
<comment type="caution">
    <text evidence="20">The sequence shown here is derived from an EMBL/GenBank/DDBJ whole genome shotgun (WGS) entry which is preliminary data.</text>
</comment>
<evidence type="ECO:0000256" key="7">
    <source>
        <dbReference type="ARBA" id="ARBA00022679"/>
    </source>
</evidence>
<feature type="binding site" evidence="16">
    <location>
        <position position="165"/>
    </location>
    <ligand>
        <name>thiamine diphosphate</name>
        <dbReference type="ChEBI" id="CHEBI:58937"/>
    </ligand>
</feature>
<feature type="binding site" evidence="15">
    <location>
        <position position="39"/>
    </location>
    <ligand>
        <name>substrate</name>
    </ligand>
</feature>
<evidence type="ECO:0000313" key="20">
    <source>
        <dbReference type="EMBL" id="MBB5020723.1"/>
    </source>
</evidence>
<dbReference type="EMBL" id="JACHID010000001">
    <property type="protein sequence ID" value="MBB5020723.1"/>
    <property type="molecule type" value="Genomic_DNA"/>
</dbReference>
<evidence type="ECO:0000256" key="13">
    <source>
        <dbReference type="NCBIfam" id="TIGR00232"/>
    </source>
</evidence>
<feature type="active site" description="Proton donor" evidence="14">
    <location>
        <position position="414"/>
    </location>
</feature>
<dbReference type="Gene3D" id="3.40.50.970">
    <property type="match status" value="2"/>
</dbReference>
<feature type="binding site" evidence="15">
    <location>
        <position position="358"/>
    </location>
    <ligand>
        <name>substrate</name>
    </ligand>
</feature>
<keyword evidence="21" id="KW-1185">Reference proteome</keyword>
<proteinExistence type="inferred from homology"/>
<dbReference type="GO" id="GO:0006098">
    <property type="term" value="P:pentose-phosphate shunt"/>
    <property type="evidence" value="ECO:0007669"/>
    <property type="project" value="TreeGrafter"/>
</dbReference>
<dbReference type="InterPro" id="IPR055152">
    <property type="entry name" value="Transketolase-like_C_2"/>
</dbReference>
<feature type="binding site" evidence="17">
    <location>
        <position position="194"/>
    </location>
    <ligand>
        <name>Mg(2+)</name>
        <dbReference type="ChEBI" id="CHEBI:18420"/>
    </ligand>
</feature>
<name>A0A7W7Y279_9BACT</name>
<accession>A0A7W7Y279</accession>
<feature type="binding site" evidence="15">
    <location>
        <position position="521"/>
    </location>
    <ligand>
        <name>substrate</name>
    </ligand>
</feature>
<evidence type="ECO:0000256" key="16">
    <source>
        <dbReference type="PIRSR" id="PIRSR605478-3"/>
    </source>
</evidence>
<evidence type="ECO:0000256" key="17">
    <source>
        <dbReference type="PIRSR" id="PIRSR605478-4"/>
    </source>
</evidence>
<dbReference type="InterPro" id="IPR009014">
    <property type="entry name" value="Transketo_C/PFOR_II"/>
</dbReference>
<evidence type="ECO:0000259" key="19">
    <source>
        <dbReference type="SMART" id="SM00861"/>
    </source>
</evidence>
<evidence type="ECO:0000256" key="18">
    <source>
        <dbReference type="PIRSR" id="PIRSR605478-5"/>
    </source>
</evidence>
<comment type="cofactor">
    <cofactor evidence="1">
        <name>Ca(2+)</name>
        <dbReference type="ChEBI" id="CHEBI:29108"/>
    </cofactor>
</comment>
<feature type="binding site" evidence="15">
    <location>
        <position position="471"/>
    </location>
    <ligand>
        <name>substrate</name>
    </ligand>
</feature>
<dbReference type="Pfam" id="PF00456">
    <property type="entry name" value="Transketolase_N"/>
    <property type="match status" value="1"/>
</dbReference>
<dbReference type="AlphaFoldDB" id="A0A7W7Y279"/>
<feature type="binding site" evidence="16">
    <location>
        <position position="79"/>
    </location>
    <ligand>
        <name>thiamine diphosphate</name>
        <dbReference type="ChEBI" id="CHEBI:58937"/>
    </ligand>
</feature>
<dbReference type="SUPFAM" id="SSF52922">
    <property type="entry name" value="TK C-terminal domain-like"/>
    <property type="match status" value="1"/>
</dbReference>
<feature type="binding site" evidence="17">
    <location>
        <position position="196"/>
    </location>
    <ligand>
        <name>Mg(2+)</name>
        <dbReference type="ChEBI" id="CHEBI:18420"/>
    </ligand>
</feature>
<evidence type="ECO:0000313" key="21">
    <source>
        <dbReference type="Proteomes" id="UP000528322"/>
    </source>
</evidence>
<dbReference type="InterPro" id="IPR005475">
    <property type="entry name" value="Transketolase-like_Pyr-bd"/>
</dbReference>
<dbReference type="EC" id="2.2.1.1" evidence="6 13"/>
<dbReference type="SMART" id="SM00861">
    <property type="entry name" value="Transket_pyr"/>
    <property type="match status" value="1"/>
</dbReference>
<keyword evidence="11 16" id="KW-0786">Thiamine pyrophosphate</keyword>
<evidence type="ECO:0000256" key="8">
    <source>
        <dbReference type="ARBA" id="ARBA00022723"/>
    </source>
</evidence>
<evidence type="ECO:0000256" key="15">
    <source>
        <dbReference type="PIRSR" id="PIRSR605478-2"/>
    </source>
</evidence>
<evidence type="ECO:0000256" key="14">
    <source>
        <dbReference type="PIRSR" id="PIRSR605478-1"/>
    </source>
</evidence>
<feature type="binding site" evidence="15">
    <location>
        <position position="463"/>
    </location>
    <ligand>
        <name>substrate</name>
    </ligand>
</feature>
<organism evidence="20 21">
    <name type="scientific">Desulfurispira natronophila</name>
    <dbReference type="NCBI Taxonomy" id="682562"/>
    <lineage>
        <taxon>Bacteria</taxon>
        <taxon>Pseudomonadati</taxon>
        <taxon>Chrysiogenota</taxon>
        <taxon>Chrysiogenia</taxon>
        <taxon>Chrysiogenales</taxon>
        <taxon>Chrysiogenaceae</taxon>
        <taxon>Desulfurispira</taxon>
    </lineage>
</organism>
<dbReference type="InterPro" id="IPR020826">
    <property type="entry name" value="Transketolase_BS"/>
</dbReference>
<comment type="cofactor">
    <cofactor evidence="3">
        <name>Co(2+)</name>
        <dbReference type="ChEBI" id="CHEBI:48828"/>
    </cofactor>
</comment>
<sequence length="666" mass="73637">MNSATPTFAMMSDNDKEQQLVNYLKGLIMDGVRQANSGHTGGAFSSVDFAYVLFQKHLRFDPEDSGWFNRDRFILSAGHESMLIYSLLHLQGYLDMEELKNFRQLGSKTPGHPEYGLTAGVEATTGPLGQGVGMAVGMALAAQIARSHLGEDIVDSYTYALCGDGDLQEPVALGTCQLAGHYGLNRLILFYDFNKIQISGQVDRNDSTDIAQMFRSFQWNVLEIDGNDHGAIDQAILHAQCSKEKPTIIIGHTTMAKGCATMEGSADTHGAPLPHEEIAATKRRLGIPEDASFYIPQEALNFFRRRFPLLREHRRSWEKAIQDRAKADHNFTPLLEQFTRSMVPPIDYPNLDEKMPTRKAFGKLLEAVADQYIAFAGGSADLEPSNNTTGFMQKVQDYSRDFHQGRSIPFGVREFPMGAIINGMQLYGIKSFGATFLVFSDYMRASLRLAALQNIGTMFIFTHDSVSLGEDGPTHQPIEHLPSLRLIPGLHVLRPADALETRYAFDHALHSQNPTVLALTRQDLEPVTSAYYHNGGSFSQGGYILRKENGELELVIIATGSEVKLALDSAAKIEETLGKGVRVVNMPCCELFDMQSADYRNDILPPCTTTVAIEAAATGGWYKYTGRQGLVIGIDQFGESAPADKLLQHFGFTQESVVDKIIKFLK</sequence>
<feature type="site" description="Important for catalytic activity" evidence="18">
    <location>
        <position position="39"/>
    </location>
</feature>
<dbReference type="CDD" id="cd07033">
    <property type="entry name" value="TPP_PYR_DXS_TK_like"/>
    <property type="match status" value="1"/>
</dbReference>
<evidence type="ECO:0000256" key="10">
    <source>
        <dbReference type="ARBA" id="ARBA00022842"/>
    </source>
</evidence>
<feature type="binding site" evidence="17">
    <location>
        <position position="164"/>
    </location>
    <ligand>
        <name>Mg(2+)</name>
        <dbReference type="ChEBI" id="CHEBI:18420"/>
    </ligand>
</feature>
<dbReference type="FunFam" id="3.40.50.920:FF:000003">
    <property type="entry name" value="Transketolase"/>
    <property type="match status" value="1"/>
</dbReference>
<feature type="binding site" evidence="15">
    <location>
        <position position="269"/>
    </location>
    <ligand>
        <name>substrate</name>
    </ligand>
</feature>
<comment type="subunit">
    <text evidence="5">Homodimer.</text>
</comment>
<evidence type="ECO:0000256" key="1">
    <source>
        <dbReference type="ARBA" id="ARBA00001913"/>
    </source>
</evidence>
<evidence type="ECO:0000256" key="11">
    <source>
        <dbReference type="ARBA" id="ARBA00023052"/>
    </source>
</evidence>
<comment type="cofactor">
    <cofactor evidence="16">
        <name>thiamine diphosphate</name>
        <dbReference type="ChEBI" id="CHEBI:58937"/>
    </cofactor>
    <text evidence="16">Binds 1 thiamine pyrophosphate per subunit. During the reaction, the substrate forms a covalent intermediate with the cofactor.</text>
</comment>
<evidence type="ECO:0000256" key="3">
    <source>
        <dbReference type="ARBA" id="ARBA00001941"/>
    </source>
</evidence>
<dbReference type="PANTHER" id="PTHR43522">
    <property type="entry name" value="TRANSKETOLASE"/>
    <property type="match status" value="1"/>
</dbReference>
<comment type="cofactor">
    <cofactor evidence="17">
        <name>Mg(2+)</name>
        <dbReference type="ChEBI" id="CHEBI:18420"/>
    </cofactor>
    <text evidence="17">Binds 1 Mg(2+) ion per subunit. Can also utilize other divalent metal cations, such as Ca(2+), Mn(2+) and Co(2+).</text>
</comment>
<evidence type="ECO:0000256" key="4">
    <source>
        <dbReference type="ARBA" id="ARBA00007131"/>
    </source>
</evidence>
<feature type="domain" description="Transketolase-like pyrimidine-binding" evidence="19">
    <location>
        <begin position="355"/>
        <end position="527"/>
    </location>
</feature>
<feature type="site" description="Important for catalytic activity" evidence="18">
    <location>
        <position position="269"/>
    </location>
</feature>
<keyword evidence="7 20" id="KW-0808">Transferase</keyword>
<dbReference type="Gene3D" id="3.40.50.920">
    <property type="match status" value="1"/>
</dbReference>
<comment type="cofactor">
    <cofactor evidence="2">
        <name>Mn(2+)</name>
        <dbReference type="ChEBI" id="CHEBI:29035"/>
    </cofactor>
</comment>
<evidence type="ECO:0000256" key="2">
    <source>
        <dbReference type="ARBA" id="ARBA00001936"/>
    </source>
</evidence>
<dbReference type="GO" id="GO:0004802">
    <property type="term" value="F:transketolase activity"/>
    <property type="evidence" value="ECO:0007669"/>
    <property type="project" value="UniProtKB-UniRule"/>
</dbReference>
<keyword evidence="10 17" id="KW-0460">Magnesium</keyword>
<dbReference type="GO" id="GO:0005829">
    <property type="term" value="C:cytosol"/>
    <property type="evidence" value="ECO:0007669"/>
    <property type="project" value="TreeGrafter"/>
</dbReference>
<comment type="catalytic activity">
    <reaction evidence="12">
        <text>D-sedoheptulose 7-phosphate + D-glyceraldehyde 3-phosphate = aldehydo-D-ribose 5-phosphate + D-xylulose 5-phosphate</text>
        <dbReference type="Rhea" id="RHEA:10508"/>
        <dbReference type="ChEBI" id="CHEBI:57483"/>
        <dbReference type="ChEBI" id="CHEBI:57737"/>
        <dbReference type="ChEBI" id="CHEBI:58273"/>
        <dbReference type="ChEBI" id="CHEBI:59776"/>
        <dbReference type="EC" id="2.2.1.1"/>
    </reaction>
</comment>
<dbReference type="InterPro" id="IPR005474">
    <property type="entry name" value="Transketolase_N"/>
</dbReference>
<reference evidence="20 21" key="1">
    <citation type="submission" date="2020-08" db="EMBL/GenBank/DDBJ databases">
        <title>Genomic Encyclopedia of Type Strains, Phase IV (KMG-IV): sequencing the most valuable type-strain genomes for metagenomic binning, comparative biology and taxonomic classification.</title>
        <authorList>
            <person name="Goeker M."/>
        </authorList>
    </citation>
    <scope>NUCLEOTIDE SEQUENCE [LARGE SCALE GENOMIC DNA]</scope>
    <source>
        <strain evidence="20 21">DSM 22071</strain>
    </source>
</reference>
<feature type="binding site" evidence="15">
    <location>
        <position position="385"/>
    </location>
    <ligand>
        <name>substrate</name>
    </ligand>
</feature>
<dbReference type="GO" id="GO:0046872">
    <property type="term" value="F:metal ion binding"/>
    <property type="evidence" value="ECO:0007669"/>
    <property type="project" value="UniProtKB-KW"/>
</dbReference>
<evidence type="ECO:0000256" key="9">
    <source>
        <dbReference type="ARBA" id="ARBA00022837"/>
    </source>
</evidence>
<dbReference type="InterPro" id="IPR033247">
    <property type="entry name" value="Transketolase_fam"/>
</dbReference>
<feature type="binding site" evidence="16">
    <location>
        <position position="194"/>
    </location>
    <ligand>
        <name>thiamine diphosphate</name>
        <dbReference type="ChEBI" id="CHEBI:58937"/>
    </ligand>
</feature>